<evidence type="ECO:0000313" key="4">
    <source>
        <dbReference type="RefSeq" id="XP_010932658.1"/>
    </source>
</evidence>
<dbReference type="InParanoid" id="A0A6I9S3D6"/>
<evidence type="ECO:0000256" key="1">
    <source>
        <dbReference type="SAM" id="MobiDB-lite"/>
    </source>
</evidence>
<feature type="compositionally biased region" description="Polar residues" evidence="1">
    <location>
        <begin position="159"/>
        <end position="168"/>
    </location>
</feature>
<keyword evidence="3" id="KW-1185">Reference proteome</keyword>
<feature type="compositionally biased region" description="Low complexity" evidence="1">
    <location>
        <begin position="36"/>
        <end position="46"/>
    </location>
</feature>
<accession>A0A6I9S3D6</accession>
<gene>
    <name evidence="4" type="primary">LOC105053259</name>
</gene>
<dbReference type="AlphaFoldDB" id="A0A6I9S3D6"/>
<feature type="compositionally biased region" description="Basic and acidic residues" evidence="1">
    <location>
        <begin position="12"/>
        <end position="23"/>
    </location>
</feature>
<organism evidence="3 4">
    <name type="scientific">Elaeis guineensis var. tenera</name>
    <name type="common">Oil palm</name>
    <dbReference type="NCBI Taxonomy" id="51953"/>
    <lineage>
        <taxon>Eukaryota</taxon>
        <taxon>Viridiplantae</taxon>
        <taxon>Streptophyta</taxon>
        <taxon>Embryophyta</taxon>
        <taxon>Tracheophyta</taxon>
        <taxon>Spermatophyta</taxon>
        <taxon>Magnoliopsida</taxon>
        <taxon>Liliopsida</taxon>
        <taxon>Arecaceae</taxon>
        <taxon>Arecoideae</taxon>
        <taxon>Cocoseae</taxon>
        <taxon>Elaeidinae</taxon>
        <taxon>Elaeis</taxon>
    </lineage>
</organism>
<reference evidence="4" key="1">
    <citation type="submission" date="2025-08" db="UniProtKB">
        <authorList>
            <consortium name="RefSeq"/>
        </authorList>
    </citation>
    <scope>IDENTIFICATION</scope>
</reference>
<proteinExistence type="predicted"/>
<keyword evidence="2" id="KW-1133">Transmembrane helix</keyword>
<keyword evidence="2" id="KW-0812">Transmembrane</keyword>
<evidence type="ECO:0000256" key="2">
    <source>
        <dbReference type="SAM" id="Phobius"/>
    </source>
</evidence>
<keyword evidence="2" id="KW-0472">Membrane</keyword>
<feature type="transmembrane region" description="Helical" evidence="2">
    <location>
        <begin position="196"/>
        <end position="218"/>
    </location>
</feature>
<sequence>MADNGTGYQPVAEKKVEEKKFWADEEETALSPPPTTTSSGSSGVEAETAELRKIEELTISAEKEASRLDDPDGSEIKEFLEVTCMSSSKVRRFAAGTEAGFALHLINRKLGIGLPAALYIEAVKEGEEPVSFGPNAVLVNYGKDWKLQTVTNEGYEEATQMQQQTSKSFPEKMKSSDLQSRKKTDSDTRPAINFQYIGKILVAFAFIFLLGGTLTLLLENLPTLISFIT</sequence>
<dbReference type="Proteomes" id="UP000504607">
    <property type="component" value="Chromosome 10"/>
</dbReference>
<feature type="region of interest" description="Disordered" evidence="1">
    <location>
        <begin position="1"/>
        <end position="49"/>
    </location>
</feature>
<feature type="region of interest" description="Disordered" evidence="1">
    <location>
        <begin position="156"/>
        <end position="185"/>
    </location>
</feature>
<name>A0A6I9S3D6_ELAGV</name>
<dbReference type="PANTHER" id="PTHR36396:SF1">
    <property type="entry name" value="MALTASE-GLUCOAMYLASE, INTESTINAL PROTEIN"/>
    <property type="match status" value="1"/>
</dbReference>
<protein>
    <submittedName>
        <fullName evidence="4">Uncharacterized protein LOC105053259 isoform X1</fullName>
    </submittedName>
</protein>
<dbReference type="PANTHER" id="PTHR36396">
    <property type="entry name" value="MALTASE-GLUCOAMYLASE, INTESTINAL PROTEIN"/>
    <property type="match status" value="1"/>
</dbReference>
<evidence type="ECO:0000313" key="3">
    <source>
        <dbReference type="Proteomes" id="UP000504607"/>
    </source>
</evidence>
<dbReference type="RefSeq" id="XP_010932658.1">
    <property type="nucleotide sequence ID" value="XM_010934356.2"/>
</dbReference>
<feature type="compositionally biased region" description="Basic and acidic residues" evidence="1">
    <location>
        <begin position="169"/>
        <end position="185"/>
    </location>
</feature>
<dbReference type="FunCoup" id="A0A6I9S3D6">
    <property type="interactions" value="1981"/>
</dbReference>
<dbReference type="OrthoDB" id="1932454at2759"/>